<evidence type="ECO:0000313" key="1">
    <source>
        <dbReference type="Proteomes" id="UP000887576"/>
    </source>
</evidence>
<accession>A0AC34QU91</accession>
<name>A0AC34QU91_9BILA</name>
<evidence type="ECO:0000313" key="2">
    <source>
        <dbReference type="WBParaSite" id="JU765_v2.g19287.t1"/>
    </source>
</evidence>
<sequence>MDLMNDWEIGGTQNPWVCPSDRHLQLRAQLKSGWSVRTASARSPTNSKQNIGGISDAEQEQIRKVLARAEAGKQSEQQRIGKMVDRLEKMRSRATGNGVTQCLLCSTDFGLLASKSYAAMCMDCRKYVCQKNCGVETYDQKRGEPIFLCKICSEYREVMWKKSGAWFYKEMPTYVKPPINGNTPGQTSQRSIFWQPENDIKTNLQQLNSPTNAISSLSLQENLVNQSTNSTNQPNSNFTNANSPSSPRVSRQLPIPPDQQQRLKTIPRPRITPSWVHEKVQSSMSLGSEEEESSSCSSIDRIDFKQANIASNTINTKRRHNFHRSKDLTNRHETPSSQTNNLQRFAIGNHVTDTDESENDESRRTTPSTSPRHSLATPSSYGGDDLSQNHVSLAANEASDAKSIDSGVVQSDHSAQQAQLHQSSSNNLSLTPKGGTVSPPQSDVVAKRLTTTPVTQIITDVTSPPPPPLPPRAHTASPAHVVERSTSSASSSTASSSALFHHNVFPTLPHREAFISPSPYHPRFQQSRESLNSVPTKPSDQSRSGSVHSTEMSPLVSSTSNADNTLMPDRTDSAVKLEESTSPTFMSSPDDDTKSALEKLLKNSDFNQRSKSPFQNKNGSIFKKMPKTPKTILDSVEESESSNSSNKTPHEIGAVKNILNVVCKRDGDSDDYSVCEKNYQPKKVSFFTHCLPKTARQRFEAYQSTLGSIQFNLTYLHEDKQLIIHLIRAKNLKAMDKNGFSDPYVKFHIIPGNAKATKLTSKTIEKTLNPEWHEELIYYGITEEDRQRKTLRITVLDRDRIGSDFLGETRVALRKLPLGQMKKFNLYLEHAMPTPVEKTEDAERGKILLSICYNIQQGSLFVHIKRCAELLGMDSTGFSDPYCKVSLTPLSNKAHRQKTAIKKRTLNPEFNEVLQFIVPFKDLPKKTLEIGVYDHDVGKHDDYIGGIVLSTTAKAERGQQWTSCIENPGKTFEAWHKLDPNT</sequence>
<reference evidence="2" key="1">
    <citation type="submission" date="2022-11" db="UniProtKB">
        <authorList>
            <consortium name="WormBaseParasite"/>
        </authorList>
    </citation>
    <scope>IDENTIFICATION</scope>
</reference>
<dbReference type="WBParaSite" id="JU765_v2.g19287.t1">
    <property type="protein sequence ID" value="JU765_v2.g19287.t1"/>
    <property type="gene ID" value="JU765_v2.g19287"/>
</dbReference>
<dbReference type="Proteomes" id="UP000887576">
    <property type="component" value="Unplaced"/>
</dbReference>
<organism evidence="1 2">
    <name type="scientific">Panagrolaimus sp. JU765</name>
    <dbReference type="NCBI Taxonomy" id="591449"/>
    <lineage>
        <taxon>Eukaryota</taxon>
        <taxon>Metazoa</taxon>
        <taxon>Ecdysozoa</taxon>
        <taxon>Nematoda</taxon>
        <taxon>Chromadorea</taxon>
        <taxon>Rhabditida</taxon>
        <taxon>Tylenchina</taxon>
        <taxon>Panagrolaimomorpha</taxon>
        <taxon>Panagrolaimoidea</taxon>
        <taxon>Panagrolaimidae</taxon>
        <taxon>Panagrolaimus</taxon>
    </lineage>
</organism>
<protein>
    <submittedName>
        <fullName evidence="2">Rabphilin</fullName>
    </submittedName>
</protein>
<proteinExistence type="predicted"/>